<name>A0A8S5UWQ8_9CAUD</name>
<sequence>MKELTTELLDDLSSLAAIGWTDAELAGFLDITERQLDVILADPVTIDDQRISNAIKRGQLEKRAKIELAVVRGAMGGDADSVEQFRDIVRDKSFTISKLDLFGGAEKEGAFEKIQEYIASGSKGNLSDKEQIYIDLLTLIYSLDGQYGKRRTIKFLTSAPFCIPYQRAADIYSEAVELFFCNRKVSKEAMRNKMADQFDTLYVAARDAAKTSKDYAVAADILVNKARALQLDKDDPAKLPAEIYQPMFRLLSATPESIGLPAANRDELERQIDTVVAPESVKRRLRTDAGIVDLDIVKYLEDAKEES</sequence>
<organism evidence="1">
    <name type="scientific">Siphoviridae sp. ctzO58</name>
    <dbReference type="NCBI Taxonomy" id="2825748"/>
    <lineage>
        <taxon>Viruses</taxon>
        <taxon>Duplodnaviria</taxon>
        <taxon>Heunggongvirae</taxon>
        <taxon>Uroviricota</taxon>
        <taxon>Caudoviricetes</taxon>
    </lineage>
</organism>
<dbReference type="EMBL" id="BK016157">
    <property type="protein sequence ID" value="DAF98917.1"/>
    <property type="molecule type" value="Genomic_DNA"/>
</dbReference>
<accession>A0A8S5UWQ8</accession>
<evidence type="ECO:0000313" key="1">
    <source>
        <dbReference type="EMBL" id="DAF98917.1"/>
    </source>
</evidence>
<proteinExistence type="predicted"/>
<protein>
    <submittedName>
        <fullName evidence="1">Uncharacterized protein</fullName>
    </submittedName>
</protein>
<reference evidence="1" key="1">
    <citation type="journal article" date="2021" name="Proc. Natl. Acad. Sci. U.S.A.">
        <title>A Catalog of Tens of Thousands of Viruses from Human Metagenomes Reveals Hidden Associations with Chronic Diseases.</title>
        <authorList>
            <person name="Tisza M.J."/>
            <person name="Buck C.B."/>
        </authorList>
    </citation>
    <scope>NUCLEOTIDE SEQUENCE</scope>
    <source>
        <strain evidence="1">CtzO58</strain>
    </source>
</reference>